<feature type="transmembrane region" description="Helical" evidence="1">
    <location>
        <begin position="12"/>
        <end position="30"/>
    </location>
</feature>
<reference evidence="3 5" key="2">
    <citation type="submission" date="2023-07" db="EMBL/GenBank/DDBJ databases">
        <title>Sequencing the genomes of 1000 actinobacteria strains.</title>
        <authorList>
            <person name="Klenk H.-P."/>
        </authorList>
    </citation>
    <scope>NUCLEOTIDE SEQUENCE [LARGE SCALE GENOMIC DNA]</scope>
    <source>
        <strain evidence="3 5">DSM 44724</strain>
    </source>
</reference>
<reference evidence="2" key="1">
    <citation type="submission" date="2022-12" db="EMBL/GenBank/DDBJ databases">
        <title>Gycomyces niveus sp.nov., a novel actinomycete isolated from soil in Shouguang.</title>
        <authorList>
            <person name="Yang X."/>
        </authorList>
    </citation>
    <scope>NUCLEOTIDE SEQUENCE</scope>
    <source>
        <strain evidence="2">DSM 44724</strain>
    </source>
</reference>
<keyword evidence="1" id="KW-1133">Transmembrane helix</keyword>
<dbReference type="RefSeq" id="WP_270124038.1">
    <property type="nucleotide sequence ID" value="NZ_BAAAOM010000002.1"/>
</dbReference>
<proteinExistence type="predicted"/>
<keyword evidence="1" id="KW-0472">Membrane</keyword>
<evidence type="ECO:0000313" key="4">
    <source>
        <dbReference type="Proteomes" id="UP001145799"/>
    </source>
</evidence>
<organism evidence="2 4">
    <name type="scientific">Glycomyces lechevalierae</name>
    <dbReference type="NCBI Taxonomy" id="256034"/>
    <lineage>
        <taxon>Bacteria</taxon>
        <taxon>Bacillati</taxon>
        <taxon>Actinomycetota</taxon>
        <taxon>Actinomycetes</taxon>
        <taxon>Glycomycetales</taxon>
        <taxon>Glycomycetaceae</taxon>
        <taxon>Glycomyces</taxon>
    </lineage>
</organism>
<keyword evidence="5" id="KW-1185">Reference proteome</keyword>
<evidence type="ECO:0000256" key="1">
    <source>
        <dbReference type="SAM" id="Phobius"/>
    </source>
</evidence>
<keyword evidence="1" id="KW-0812">Transmembrane</keyword>
<dbReference type="EMBL" id="JAVDYD010000001">
    <property type="protein sequence ID" value="MDR7336701.1"/>
    <property type="molecule type" value="Genomic_DNA"/>
</dbReference>
<accession>A0A9X3PX16</accession>
<evidence type="ECO:0000313" key="5">
    <source>
        <dbReference type="Proteomes" id="UP001183604"/>
    </source>
</evidence>
<sequence length="65" mass="7317">MKFDNRSRRRFTVALALLNLALLAGIWLAPTERLHTIATITLVMFVIASAYLVVFVATRPRGDDE</sequence>
<feature type="transmembrane region" description="Helical" evidence="1">
    <location>
        <begin position="36"/>
        <end position="57"/>
    </location>
</feature>
<dbReference type="Proteomes" id="UP001145799">
    <property type="component" value="Unassembled WGS sequence"/>
</dbReference>
<dbReference type="AlphaFoldDB" id="A0A9X3PX16"/>
<dbReference type="EMBL" id="JAPZVQ010000017">
    <property type="protein sequence ID" value="MDA1387533.1"/>
    <property type="molecule type" value="Genomic_DNA"/>
</dbReference>
<comment type="caution">
    <text evidence="2">The sequence shown here is derived from an EMBL/GenBank/DDBJ whole genome shotgun (WGS) entry which is preliminary data.</text>
</comment>
<protein>
    <submittedName>
        <fullName evidence="3">Peptidoglycan/LPS O-acetylase OafA/YrhL</fullName>
    </submittedName>
</protein>
<evidence type="ECO:0000313" key="2">
    <source>
        <dbReference type="EMBL" id="MDA1387533.1"/>
    </source>
</evidence>
<dbReference type="Proteomes" id="UP001183604">
    <property type="component" value="Unassembled WGS sequence"/>
</dbReference>
<gene>
    <name evidence="3" type="ORF">J2S69_000420</name>
    <name evidence="2" type="ORF">O2L01_21245</name>
</gene>
<evidence type="ECO:0000313" key="3">
    <source>
        <dbReference type="EMBL" id="MDR7336701.1"/>
    </source>
</evidence>
<name>A0A9X3PX16_9ACTN</name>